<protein>
    <submittedName>
        <fullName evidence="1">Uncharacterized protein</fullName>
    </submittedName>
</protein>
<reference evidence="1 2" key="1">
    <citation type="submission" date="2016-03" db="EMBL/GenBank/DDBJ databases">
        <title>Spore heat resistance.</title>
        <authorList>
            <person name="Boekhorst J."/>
            <person name="Berendsen E.M."/>
            <person name="Wells-Bennik M.H."/>
            <person name="Kuipers O.P."/>
        </authorList>
    </citation>
    <scope>NUCLEOTIDE SEQUENCE [LARGE SCALE GENOMIC DNA]</scope>
    <source>
        <strain evidence="1 2">GS8</strain>
    </source>
</reference>
<comment type="caution">
    <text evidence="1">The sequence shown here is derived from an EMBL/GenBank/DDBJ whole genome shotgun (WGS) entry which is preliminary data.</text>
</comment>
<name>A0ABQ7HGQ7_GEOSE</name>
<keyword evidence="2" id="KW-1185">Reference proteome</keyword>
<evidence type="ECO:0000313" key="2">
    <source>
        <dbReference type="Proteomes" id="UP000773850"/>
    </source>
</evidence>
<proteinExistence type="predicted"/>
<evidence type="ECO:0000313" key="1">
    <source>
        <dbReference type="EMBL" id="KAF6511316.1"/>
    </source>
</evidence>
<accession>A0ABQ7HGQ7</accession>
<sequence length="49" mass="6066">MSFLTLFKKVQTWIRAFYLFVYNIFSEISVNSKLIRFYFFTVDEHFSLQ</sequence>
<gene>
    <name evidence="1" type="ORF">GS8_1375</name>
</gene>
<dbReference type="EMBL" id="LUCS01000021">
    <property type="protein sequence ID" value="KAF6511316.1"/>
    <property type="molecule type" value="Genomic_DNA"/>
</dbReference>
<dbReference type="Proteomes" id="UP000773850">
    <property type="component" value="Unassembled WGS sequence"/>
</dbReference>
<organism evidence="1 2">
    <name type="scientific">Geobacillus stearothermophilus</name>
    <name type="common">Bacillus stearothermophilus</name>
    <dbReference type="NCBI Taxonomy" id="1422"/>
    <lineage>
        <taxon>Bacteria</taxon>
        <taxon>Bacillati</taxon>
        <taxon>Bacillota</taxon>
        <taxon>Bacilli</taxon>
        <taxon>Bacillales</taxon>
        <taxon>Anoxybacillaceae</taxon>
        <taxon>Geobacillus</taxon>
    </lineage>
</organism>